<feature type="transmembrane region" description="Helical" evidence="3">
    <location>
        <begin position="20"/>
        <end position="41"/>
    </location>
</feature>
<feature type="coiled-coil region" evidence="1">
    <location>
        <begin position="126"/>
        <end position="171"/>
    </location>
</feature>
<evidence type="ECO:0000256" key="1">
    <source>
        <dbReference type="SAM" id="Coils"/>
    </source>
</evidence>
<organism evidence="4 5">
    <name type="scientific">Shewanella inventionis</name>
    <dbReference type="NCBI Taxonomy" id="1738770"/>
    <lineage>
        <taxon>Bacteria</taxon>
        <taxon>Pseudomonadati</taxon>
        <taxon>Pseudomonadota</taxon>
        <taxon>Gammaproteobacteria</taxon>
        <taxon>Alteromonadales</taxon>
        <taxon>Shewanellaceae</taxon>
        <taxon>Shewanella</taxon>
    </lineage>
</organism>
<evidence type="ECO:0000313" key="4">
    <source>
        <dbReference type="EMBL" id="GGB45963.1"/>
    </source>
</evidence>
<gene>
    <name evidence="4" type="ORF">GCM10011607_02550</name>
</gene>
<proteinExistence type="predicted"/>
<keyword evidence="1" id="KW-0175">Coiled coil</keyword>
<keyword evidence="3" id="KW-0812">Transmembrane</keyword>
<keyword evidence="5" id="KW-1185">Reference proteome</keyword>
<feature type="transmembrane region" description="Helical" evidence="3">
    <location>
        <begin position="53"/>
        <end position="76"/>
    </location>
</feature>
<evidence type="ECO:0000256" key="2">
    <source>
        <dbReference type="SAM" id="MobiDB-lite"/>
    </source>
</evidence>
<feature type="compositionally biased region" description="Basic and acidic residues" evidence="2">
    <location>
        <begin position="539"/>
        <end position="552"/>
    </location>
</feature>
<evidence type="ECO:0000256" key="3">
    <source>
        <dbReference type="SAM" id="Phobius"/>
    </source>
</evidence>
<evidence type="ECO:0008006" key="6">
    <source>
        <dbReference type="Google" id="ProtNLM"/>
    </source>
</evidence>
<dbReference type="Proteomes" id="UP000617555">
    <property type="component" value="Unassembled WGS sequence"/>
</dbReference>
<dbReference type="RefSeq" id="WP_188736130.1">
    <property type="nucleotide sequence ID" value="NZ_BMII01000002.1"/>
</dbReference>
<dbReference type="EMBL" id="BMII01000002">
    <property type="protein sequence ID" value="GGB45963.1"/>
    <property type="molecule type" value="Genomic_DNA"/>
</dbReference>
<keyword evidence="3" id="KW-0472">Membrane</keyword>
<sequence>MESVQNKRVWSTLNLELPQVKSLSIMFLTLIMGILIVIFNVQGYGNLFPDEKWFGIATPFAALLGVTELAVLWWSSQVIYHWPSTSRILKWALGAVTLAFFALSFSGINSYLSNLATKDFTNVQIDNEYNRNNEQLVEQSRNAQADIKQELEQLRQQRSEIISSMDLKNQQINHANQLASDRRLKALVCNDVPDCKAAVDKYEDEANRISQDLQSLSNQRNNLDARINRKEEELDILSSTINQSLSMTKYNRDKNAGTQIAFEQKQNIYANIVLKITGWFGWQPKDPFGVFINFVSGLIYPMYFLLNLYNALNSPENCKAREKRRNQLSEKSSVTNKLILRLTRQLRARLLRKKRENAKRHCVLQEQKDIRSVLMMRLIRYFRVWANRRTKTRIKEVERIVEIPTIVEKEVDKIVEVLVEVEKLVDKIIEVEVIVEKTVEVIKEIPVEVRVEVPVEVDRIVKVDQQVPVYIDRIKEVPVPYFIPDPQILVHERIIPVPEGITGEELEAILKAQPILNQEARTQQNSVRADNQLDTVSQPKDKHEVFNFEEAQHAQPRS</sequence>
<protein>
    <recommendedName>
        <fullName evidence="6">DUF4407 domain-containing protein</fullName>
    </recommendedName>
</protein>
<name>A0ABQ1IMV5_9GAMM</name>
<feature type="transmembrane region" description="Helical" evidence="3">
    <location>
        <begin position="88"/>
        <end position="108"/>
    </location>
</feature>
<feature type="coiled-coil region" evidence="1">
    <location>
        <begin position="199"/>
        <end position="240"/>
    </location>
</feature>
<feature type="region of interest" description="Disordered" evidence="2">
    <location>
        <begin position="521"/>
        <end position="558"/>
    </location>
</feature>
<reference evidence="5" key="1">
    <citation type="journal article" date="2019" name="Int. J. Syst. Evol. Microbiol.">
        <title>The Global Catalogue of Microorganisms (GCM) 10K type strain sequencing project: providing services to taxonomists for standard genome sequencing and annotation.</title>
        <authorList>
            <consortium name="The Broad Institute Genomics Platform"/>
            <consortium name="The Broad Institute Genome Sequencing Center for Infectious Disease"/>
            <person name="Wu L."/>
            <person name="Ma J."/>
        </authorList>
    </citation>
    <scope>NUCLEOTIDE SEQUENCE [LARGE SCALE GENOMIC DNA]</scope>
    <source>
        <strain evidence="5">CGMCC 1.15339</strain>
    </source>
</reference>
<comment type="caution">
    <text evidence="4">The sequence shown here is derived from an EMBL/GenBank/DDBJ whole genome shotgun (WGS) entry which is preliminary data.</text>
</comment>
<keyword evidence="3" id="KW-1133">Transmembrane helix</keyword>
<feature type="compositionally biased region" description="Polar residues" evidence="2">
    <location>
        <begin position="521"/>
        <end position="538"/>
    </location>
</feature>
<accession>A0ABQ1IMV5</accession>
<evidence type="ECO:0000313" key="5">
    <source>
        <dbReference type="Proteomes" id="UP000617555"/>
    </source>
</evidence>